<dbReference type="Proteomes" id="UP000594260">
    <property type="component" value="Unplaced"/>
</dbReference>
<dbReference type="InterPro" id="IPR027962">
    <property type="entry name" value="ERICH3"/>
</dbReference>
<feature type="domain" description="DUF4590" evidence="2">
    <location>
        <begin position="85"/>
        <end position="178"/>
    </location>
</feature>
<feature type="compositionally biased region" description="Low complexity" evidence="1">
    <location>
        <begin position="20"/>
        <end position="36"/>
    </location>
</feature>
<dbReference type="EnsemblMetazoa" id="XM_022797701">
    <property type="protein sequence ID" value="XP_022653436"/>
    <property type="gene ID" value="LOC111247124"/>
</dbReference>
<dbReference type="InterPro" id="IPR048257">
    <property type="entry name" value="DUF4590"/>
</dbReference>
<organism evidence="3 4">
    <name type="scientific">Varroa destructor</name>
    <name type="common">Honeybee mite</name>
    <dbReference type="NCBI Taxonomy" id="109461"/>
    <lineage>
        <taxon>Eukaryota</taxon>
        <taxon>Metazoa</taxon>
        <taxon>Ecdysozoa</taxon>
        <taxon>Arthropoda</taxon>
        <taxon>Chelicerata</taxon>
        <taxon>Arachnida</taxon>
        <taxon>Acari</taxon>
        <taxon>Parasitiformes</taxon>
        <taxon>Mesostigmata</taxon>
        <taxon>Gamasina</taxon>
        <taxon>Dermanyssoidea</taxon>
        <taxon>Varroidae</taxon>
        <taxon>Varroa</taxon>
    </lineage>
</organism>
<reference evidence="3" key="1">
    <citation type="submission" date="2021-01" db="UniProtKB">
        <authorList>
            <consortium name="EnsemblMetazoa"/>
        </authorList>
    </citation>
    <scope>IDENTIFICATION</scope>
</reference>
<dbReference type="OrthoDB" id="120976at2759"/>
<proteinExistence type="predicted"/>
<protein>
    <recommendedName>
        <fullName evidence="2">DUF4590 domain-containing protein</fullName>
    </recommendedName>
</protein>
<accession>A0A7M7JK60</accession>
<dbReference type="AlphaFoldDB" id="A0A7M7JK60"/>
<evidence type="ECO:0000313" key="3">
    <source>
        <dbReference type="EnsemblMetazoa" id="XP_022653436"/>
    </source>
</evidence>
<keyword evidence="4" id="KW-1185">Reference proteome</keyword>
<evidence type="ECO:0000256" key="1">
    <source>
        <dbReference type="SAM" id="MobiDB-lite"/>
    </source>
</evidence>
<dbReference type="Pfam" id="PF15257">
    <property type="entry name" value="DUF4590"/>
    <property type="match status" value="1"/>
</dbReference>
<dbReference type="RefSeq" id="XP_022653436.1">
    <property type="nucleotide sequence ID" value="XM_022797701.1"/>
</dbReference>
<name>A0A7M7JK60_VARDE</name>
<sequence length="179" mass="19343">MIGRASTPAVSPYLDAFNMVSGGSTKRSSSSTSVRSAKPRSAPGTPKPGTPSTPRRARTPGGSQESGTVFTLEFNGGLRGASYGMMIKQQPAGGRNPVIVFTGSVSNNDKFSFTSKRTPGQNFNAVIYIDGLRYHQLSGCCENRYKEGSSFGNRLTIQKVEGAKPCYRCQFEKELKKQR</sequence>
<dbReference type="PANTHER" id="PTHR23034:SF2">
    <property type="entry name" value="GLUTAMATE-RICH PROTEIN 3"/>
    <property type="match status" value="1"/>
</dbReference>
<dbReference type="InParanoid" id="A0A7M7JK60"/>
<dbReference type="PANTHER" id="PTHR23034">
    <property type="entry name" value="GLUTAMATE-RICH PROTEIN 3"/>
    <property type="match status" value="1"/>
</dbReference>
<evidence type="ECO:0000313" key="4">
    <source>
        <dbReference type="Proteomes" id="UP000594260"/>
    </source>
</evidence>
<dbReference type="KEGG" id="vde:111247124"/>
<feature type="region of interest" description="Disordered" evidence="1">
    <location>
        <begin position="20"/>
        <end position="68"/>
    </location>
</feature>
<evidence type="ECO:0000259" key="2">
    <source>
        <dbReference type="Pfam" id="PF15257"/>
    </source>
</evidence>
<dbReference type="GeneID" id="111247124"/>